<organism evidence="9 10">
    <name type="scientific">Caproiciproducens galactitolivorans</name>
    <dbReference type="NCBI Taxonomy" id="642589"/>
    <lineage>
        <taxon>Bacteria</taxon>
        <taxon>Bacillati</taxon>
        <taxon>Bacillota</taxon>
        <taxon>Clostridia</taxon>
        <taxon>Eubacteriales</taxon>
        <taxon>Acutalibacteraceae</taxon>
        <taxon>Caproiciproducens</taxon>
    </lineage>
</organism>
<evidence type="ECO:0000256" key="1">
    <source>
        <dbReference type="ARBA" id="ARBA00022485"/>
    </source>
</evidence>
<keyword evidence="2" id="KW-0479">Metal-binding</keyword>
<dbReference type="InterPro" id="IPR005122">
    <property type="entry name" value="Uracil-DNA_glycosylase-like"/>
</dbReference>
<sequence length="191" mass="22040">MDSSFEPVIWPEDQWPKEAAGYKQCEICTEKSRVIWGEGNPNAPIVIILDNPGAREDVDGKEYVCGTRQTLQTALHRVNLAPGDVYLTYLLKCRPRSRYNKEEVRAFSKPFLIQQIQTMQPKFIVCLGDTVVQAMFGDQEAHVKNLRGSWHEVLGYPCIVSYHPLAVRRRPNLTRHFMEDLDMLAQEYSKR</sequence>
<name>A0ABT4BRP9_9FIRM</name>
<dbReference type="PANTHER" id="PTHR33693">
    <property type="entry name" value="TYPE-5 URACIL-DNA GLYCOSYLASE"/>
    <property type="match status" value="1"/>
</dbReference>
<dbReference type="EMBL" id="JAPOHA010000004">
    <property type="protein sequence ID" value="MCY1713570.1"/>
    <property type="molecule type" value="Genomic_DNA"/>
</dbReference>
<dbReference type="SUPFAM" id="SSF52141">
    <property type="entry name" value="Uracil-DNA glycosylase-like"/>
    <property type="match status" value="1"/>
</dbReference>
<dbReference type="PANTHER" id="PTHR33693:SF1">
    <property type="entry name" value="TYPE-4 URACIL-DNA GLYCOSYLASE"/>
    <property type="match status" value="1"/>
</dbReference>
<evidence type="ECO:0000256" key="3">
    <source>
        <dbReference type="ARBA" id="ARBA00022763"/>
    </source>
</evidence>
<dbReference type="SMART" id="SM00986">
    <property type="entry name" value="UDG"/>
    <property type="match status" value="1"/>
</dbReference>
<dbReference type="RefSeq" id="WP_268057590.1">
    <property type="nucleotide sequence ID" value="NZ_JAPOHA010000004.1"/>
</dbReference>
<evidence type="ECO:0000256" key="4">
    <source>
        <dbReference type="ARBA" id="ARBA00022801"/>
    </source>
</evidence>
<evidence type="ECO:0000313" key="10">
    <source>
        <dbReference type="Proteomes" id="UP001082703"/>
    </source>
</evidence>
<keyword evidence="3" id="KW-0227">DNA damage</keyword>
<dbReference type="SMART" id="SM00987">
    <property type="entry name" value="UreE_C"/>
    <property type="match status" value="1"/>
</dbReference>
<feature type="domain" description="Uracil-DNA glycosylase-like" evidence="8">
    <location>
        <begin position="36"/>
        <end position="182"/>
    </location>
</feature>
<protein>
    <submittedName>
        <fullName evidence="9">Uracil-DNA glycosylase</fullName>
    </submittedName>
</protein>
<dbReference type="Pfam" id="PF03167">
    <property type="entry name" value="UDG"/>
    <property type="match status" value="1"/>
</dbReference>
<dbReference type="CDD" id="cd10030">
    <property type="entry name" value="UDG-F4_TTUDGA_SPO1dp_like"/>
    <property type="match status" value="1"/>
</dbReference>
<reference evidence="9 10" key="1">
    <citation type="submission" date="2022-11" db="EMBL/GenBank/DDBJ databases">
        <authorList>
            <person name="Caiyu Z."/>
        </authorList>
    </citation>
    <scope>NUCLEOTIDE SEQUENCE [LARGE SCALE GENOMIC DNA]</scope>
    <source>
        <strain evidence="9 10">YR-4</strain>
    </source>
</reference>
<dbReference type="Proteomes" id="UP001082703">
    <property type="component" value="Unassembled WGS sequence"/>
</dbReference>
<keyword evidence="5" id="KW-0408">Iron</keyword>
<evidence type="ECO:0000313" key="9">
    <source>
        <dbReference type="EMBL" id="MCY1713570.1"/>
    </source>
</evidence>
<dbReference type="InterPro" id="IPR051536">
    <property type="entry name" value="UDG_Type-4/5"/>
</dbReference>
<keyword evidence="7" id="KW-0234">DNA repair</keyword>
<evidence type="ECO:0000256" key="2">
    <source>
        <dbReference type="ARBA" id="ARBA00022723"/>
    </source>
</evidence>
<accession>A0ABT4BRP9</accession>
<evidence type="ECO:0000256" key="6">
    <source>
        <dbReference type="ARBA" id="ARBA00023014"/>
    </source>
</evidence>
<evidence type="ECO:0000259" key="8">
    <source>
        <dbReference type="SMART" id="SM00986"/>
    </source>
</evidence>
<keyword evidence="6" id="KW-0411">Iron-sulfur</keyword>
<gene>
    <name evidence="9" type="ORF">OUY18_04775</name>
</gene>
<dbReference type="InterPro" id="IPR036895">
    <property type="entry name" value="Uracil-DNA_glycosylase-like_sf"/>
</dbReference>
<keyword evidence="1" id="KW-0004">4Fe-4S</keyword>
<dbReference type="Gene3D" id="3.40.470.10">
    <property type="entry name" value="Uracil-DNA glycosylase-like domain"/>
    <property type="match status" value="1"/>
</dbReference>
<keyword evidence="4" id="KW-0378">Hydrolase</keyword>
<proteinExistence type="predicted"/>
<comment type="caution">
    <text evidence="9">The sequence shown here is derived from an EMBL/GenBank/DDBJ whole genome shotgun (WGS) entry which is preliminary data.</text>
</comment>
<evidence type="ECO:0000256" key="5">
    <source>
        <dbReference type="ARBA" id="ARBA00023004"/>
    </source>
</evidence>
<evidence type="ECO:0000256" key="7">
    <source>
        <dbReference type="ARBA" id="ARBA00023204"/>
    </source>
</evidence>
<keyword evidence="10" id="KW-1185">Reference proteome</keyword>